<dbReference type="Proteomes" id="UP000749646">
    <property type="component" value="Unassembled WGS sequence"/>
</dbReference>
<evidence type="ECO:0000256" key="7">
    <source>
        <dbReference type="ARBA" id="ARBA00047899"/>
    </source>
</evidence>
<keyword evidence="5 11" id="KW-0418">Kinase</keyword>
<keyword evidence="6" id="KW-0067">ATP-binding</keyword>
<dbReference type="PROSITE" id="PS50011">
    <property type="entry name" value="PROTEIN_KINASE_DOM"/>
    <property type="match status" value="1"/>
</dbReference>
<feature type="compositionally biased region" description="Low complexity" evidence="9">
    <location>
        <begin position="464"/>
        <end position="487"/>
    </location>
</feature>
<evidence type="ECO:0000256" key="1">
    <source>
        <dbReference type="ARBA" id="ARBA00012513"/>
    </source>
</evidence>
<comment type="catalytic activity">
    <reaction evidence="8">
        <text>L-seryl-[protein] + ATP = O-phospho-L-seryl-[protein] + ADP + H(+)</text>
        <dbReference type="Rhea" id="RHEA:17989"/>
        <dbReference type="Rhea" id="RHEA-COMP:9863"/>
        <dbReference type="Rhea" id="RHEA-COMP:11604"/>
        <dbReference type="ChEBI" id="CHEBI:15378"/>
        <dbReference type="ChEBI" id="CHEBI:29999"/>
        <dbReference type="ChEBI" id="CHEBI:30616"/>
        <dbReference type="ChEBI" id="CHEBI:83421"/>
        <dbReference type="ChEBI" id="CHEBI:456216"/>
        <dbReference type="EC" id="2.7.11.1"/>
    </reaction>
</comment>
<evidence type="ECO:0000256" key="4">
    <source>
        <dbReference type="ARBA" id="ARBA00022741"/>
    </source>
</evidence>
<accession>A0A9P6LWF5</accession>
<feature type="compositionally biased region" description="Basic residues" evidence="9">
    <location>
        <begin position="108"/>
        <end position="117"/>
    </location>
</feature>
<comment type="catalytic activity">
    <reaction evidence="7">
        <text>L-threonyl-[protein] + ATP = O-phospho-L-threonyl-[protein] + ADP + H(+)</text>
        <dbReference type="Rhea" id="RHEA:46608"/>
        <dbReference type="Rhea" id="RHEA-COMP:11060"/>
        <dbReference type="Rhea" id="RHEA-COMP:11605"/>
        <dbReference type="ChEBI" id="CHEBI:15378"/>
        <dbReference type="ChEBI" id="CHEBI:30013"/>
        <dbReference type="ChEBI" id="CHEBI:30616"/>
        <dbReference type="ChEBI" id="CHEBI:61977"/>
        <dbReference type="ChEBI" id="CHEBI:456216"/>
        <dbReference type="EC" id="2.7.11.1"/>
    </reaction>
</comment>
<keyword evidence="4" id="KW-0547">Nucleotide-binding</keyword>
<evidence type="ECO:0000256" key="9">
    <source>
        <dbReference type="SAM" id="MobiDB-lite"/>
    </source>
</evidence>
<keyword evidence="2" id="KW-0723">Serine/threonine-protein kinase</keyword>
<evidence type="ECO:0000256" key="6">
    <source>
        <dbReference type="ARBA" id="ARBA00022840"/>
    </source>
</evidence>
<sequence length="568" mass="65220">MDHENIIRTIDLVRDQPGQELMENELAVEQQQQQQKQERMRFCGGRPGEEEERHSGGDYHDCSCPREHHSRVKITTENGEEQRVNAGSGQGDCVPVQSTPLFKIHRPIPRKSRPQRKRSTETFLQSMHNRPSSPRISNQLCQQGDHQKHLHHHHNHLDRAAAAAAAGSVSHQQSNLSKAQLAAATKKKQRLEQELRQKEVQRLKQQKQREKQHAKKWQPDQFPEYCMVMEYAAGGDLFNLLTKTYPPISLQEIHCLWRQLINGVQYMHNTGVAHRDLKPENLLLDATGRILKITDFGIANVFKSVGDPFPLPCRGVIGSEPYIPPEAFYQDEYDPRAVDVWACGIIFYVMFYSAMPWSRADQNKDTRFSHFVKDIMTHRQDEVQRQLQYHHRQQHHKASSSSLSVPIGFGSLRSEEFSRPHDMTKLQQFPPDKCGKPNNNNCSQHRHKDGIQSPRSQVCSDGESPNSSMQSSSVSRGKDTTTTTLTPTTTATVPTVYSTYAYNNYIGGHRFIDRMEPPGCRRVLYGILEPDARKRMTIDQVVNDEWVNHIRYCTDCVTKQEQQAMVVF</sequence>
<dbReference type="PANTHER" id="PTHR24343">
    <property type="entry name" value="SERINE/THREONINE KINASE"/>
    <property type="match status" value="1"/>
</dbReference>
<dbReference type="PROSITE" id="PS00108">
    <property type="entry name" value="PROTEIN_KINASE_ST"/>
    <property type="match status" value="1"/>
</dbReference>
<reference evidence="11" key="1">
    <citation type="journal article" date="2020" name="Fungal Divers.">
        <title>Resolving the Mortierellaceae phylogeny through synthesis of multi-gene phylogenetics and phylogenomics.</title>
        <authorList>
            <person name="Vandepol N."/>
            <person name="Liber J."/>
            <person name="Desiro A."/>
            <person name="Na H."/>
            <person name="Kennedy M."/>
            <person name="Barry K."/>
            <person name="Grigoriev I.V."/>
            <person name="Miller A.N."/>
            <person name="O'Donnell K."/>
            <person name="Stajich J.E."/>
            <person name="Bonito G."/>
        </authorList>
    </citation>
    <scope>NUCLEOTIDE SEQUENCE</scope>
    <source>
        <strain evidence="11">MES-2147</strain>
    </source>
</reference>
<feature type="compositionally biased region" description="Basic residues" evidence="9">
    <location>
        <begin position="388"/>
        <end position="398"/>
    </location>
</feature>
<feature type="domain" description="Protein kinase" evidence="10">
    <location>
        <begin position="155"/>
        <end position="547"/>
    </location>
</feature>
<dbReference type="InterPro" id="IPR008271">
    <property type="entry name" value="Ser/Thr_kinase_AS"/>
</dbReference>
<dbReference type="Gene3D" id="1.10.510.10">
    <property type="entry name" value="Transferase(Phosphotransferase) domain 1"/>
    <property type="match status" value="1"/>
</dbReference>
<dbReference type="SMART" id="SM00220">
    <property type="entry name" value="S_TKc"/>
    <property type="match status" value="1"/>
</dbReference>
<dbReference type="InterPro" id="IPR011009">
    <property type="entry name" value="Kinase-like_dom_sf"/>
</dbReference>
<protein>
    <recommendedName>
        <fullName evidence="1">non-specific serine/threonine protein kinase</fullName>
        <ecNumber evidence="1">2.7.11.1</ecNumber>
    </recommendedName>
</protein>
<feature type="region of interest" description="Disordered" evidence="9">
    <location>
        <begin position="385"/>
        <end position="487"/>
    </location>
</feature>
<evidence type="ECO:0000256" key="3">
    <source>
        <dbReference type="ARBA" id="ARBA00022679"/>
    </source>
</evidence>
<dbReference type="OrthoDB" id="6513151at2759"/>
<dbReference type="EC" id="2.7.11.1" evidence="1"/>
<feature type="region of interest" description="Disordered" evidence="9">
    <location>
        <begin position="30"/>
        <end position="62"/>
    </location>
</feature>
<evidence type="ECO:0000256" key="2">
    <source>
        <dbReference type="ARBA" id="ARBA00022527"/>
    </source>
</evidence>
<feature type="non-terminal residue" evidence="11">
    <location>
        <position position="568"/>
    </location>
</feature>
<feature type="region of interest" description="Disordered" evidence="9">
    <location>
        <begin position="108"/>
        <end position="184"/>
    </location>
</feature>
<name>A0A9P6LWF5_9FUNG</name>
<feature type="compositionally biased region" description="Polar residues" evidence="9">
    <location>
        <begin position="121"/>
        <end position="144"/>
    </location>
</feature>
<evidence type="ECO:0000259" key="10">
    <source>
        <dbReference type="PROSITE" id="PS50011"/>
    </source>
</evidence>
<dbReference type="InterPro" id="IPR000719">
    <property type="entry name" value="Prot_kinase_dom"/>
</dbReference>
<evidence type="ECO:0000256" key="8">
    <source>
        <dbReference type="ARBA" id="ARBA00048679"/>
    </source>
</evidence>
<comment type="caution">
    <text evidence="11">The sequence shown here is derived from an EMBL/GenBank/DDBJ whole genome shotgun (WGS) entry which is preliminary data.</text>
</comment>
<organism evidence="11 12">
    <name type="scientific">Modicella reniformis</name>
    <dbReference type="NCBI Taxonomy" id="1440133"/>
    <lineage>
        <taxon>Eukaryota</taxon>
        <taxon>Fungi</taxon>
        <taxon>Fungi incertae sedis</taxon>
        <taxon>Mucoromycota</taxon>
        <taxon>Mortierellomycotina</taxon>
        <taxon>Mortierellomycetes</taxon>
        <taxon>Mortierellales</taxon>
        <taxon>Mortierellaceae</taxon>
        <taxon>Modicella</taxon>
    </lineage>
</organism>
<feature type="compositionally biased region" description="Basic and acidic residues" evidence="9">
    <location>
        <begin position="413"/>
        <end position="424"/>
    </location>
</feature>
<dbReference type="PANTHER" id="PTHR24343:SF558">
    <property type="entry name" value="PROTEIN KINASE DOMAIN-CONTAINING PROTEIN"/>
    <property type="match status" value="1"/>
</dbReference>
<evidence type="ECO:0000256" key="5">
    <source>
        <dbReference type="ARBA" id="ARBA00022777"/>
    </source>
</evidence>
<dbReference type="GO" id="GO:0005524">
    <property type="term" value="F:ATP binding"/>
    <property type="evidence" value="ECO:0007669"/>
    <property type="project" value="UniProtKB-KW"/>
</dbReference>
<feature type="compositionally biased region" description="Basic and acidic residues" evidence="9">
    <location>
        <begin position="36"/>
        <end position="62"/>
    </location>
</feature>
<dbReference type="GO" id="GO:0005829">
    <property type="term" value="C:cytosol"/>
    <property type="evidence" value="ECO:0007669"/>
    <property type="project" value="TreeGrafter"/>
</dbReference>
<gene>
    <name evidence="11" type="primary">SAT4_4</name>
    <name evidence="11" type="ORF">BGZ65_009164</name>
</gene>
<keyword evidence="12" id="KW-1185">Reference proteome</keyword>
<dbReference type="GO" id="GO:0004674">
    <property type="term" value="F:protein serine/threonine kinase activity"/>
    <property type="evidence" value="ECO:0007669"/>
    <property type="project" value="UniProtKB-KW"/>
</dbReference>
<dbReference type="AlphaFoldDB" id="A0A9P6LWF5"/>
<evidence type="ECO:0000313" key="11">
    <source>
        <dbReference type="EMBL" id="KAF9947079.1"/>
    </source>
</evidence>
<keyword evidence="3" id="KW-0808">Transferase</keyword>
<dbReference type="SUPFAM" id="SSF56112">
    <property type="entry name" value="Protein kinase-like (PK-like)"/>
    <property type="match status" value="1"/>
</dbReference>
<proteinExistence type="predicted"/>
<evidence type="ECO:0000313" key="12">
    <source>
        <dbReference type="Proteomes" id="UP000749646"/>
    </source>
</evidence>
<dbReference type="EMBL" id="JAAAHW010007641">
    <property type="protein sequence ID" value="KAF9947079.1"/>
    <property type="molecule type" value="Genomic_DNA"/>
</dbReference>
<dbReference type="Pfam" id="PF00069">
    <property type="entry name" value="Pkinase"/>
    <property type="match status" value="1"/>
</dbReference>